<protein>
    <submittedName>
        <fullName evidence="1">Uncharacterized protein</fullName>
    </submittedName>
</protein>
<name>A0A8H8Z237_9PROT</name>
<reference evidence="1" key="1">
    <citation type="submission" date="2021-02" db="EMBL/GenBank/DDBJ databases">
        <authorList>
            <person name="Han P."/>
        </authorList>
    </citation>
    <scope>NUCLEOTIDE SEQUENCE</scope>
    <source>
        <strain evidence="1">Nitrosomonas nitrosa 18-3D</strain>
    </source>
</reference>
<evidence type="ECO:0000313" key="2">
    <source>
        <dbReference type="Proteomes" id="UP000601736"/>
    </source>
</evidence>
<accession>A0A8H8Z237</accession>
<sequence>MSNQLLAVAVYYGAQILANQQKAHAAEPINVIIGMCELQSQFSLKNTFQIYGINNQYRRAEEAISTSLGSQSKDPSVLWNLDCIGCNCLELKLLAFDLVMLFSNGLYADGHCNFYA</sequence>
<dbReference type="AlphaFoldDB" id="A0A8H8Z237"/>
<gene>
    <name evidence="1" type="ORF">NMYAN_210008</name>
</gene>
<organism evidence="1 2">
    <name type="scientific">Nitrosomonas nitrosa</name>
    <dbReference type="NCBI Taxonomy" id="52442"/>
    <lineage>
        <taxon>Bacteria</taxon>
        <taxon>Pseudomonadati</taxon>
        <taxon>Pseudomonadota</taxon>
        <taxon>Betaproteobacteria</taxon>
        <taxon>Nitrosomonadales</taxon>
        <taxon>Nitrosomonadaceae</taxon>
        <taxon>Nitrosomonas</taxon>
    </lineage>
</organism>
<proteinExistence type="predicted"/>
<evidence type="ECO:0000313" key="1">
    <source>
        <dbReference type="EMBL" id="CAE6505983.1"/>
    </source>
</evidence>
<comment type="caution">
    <text evidence="1">The sequence shown here is derived from an EMBL/GenBank/DDBJ whole genome shotgun (WGS) entry which is preliminary data.</text>
</comment>
<dbReference type="Proteomes" id="UP000601736">
    <property type="component" value="Unassembled WGS sequence"/>
</dbReference>
<dbReference type="EMBL" id="CAJNAP010000014">
    <property type="protein sequence ID" value="CAE6505983.1"/>
    <property type="molecule type" value="Genomic_DNA"/>
</dbReference>